<dbReference type="InterPro" id="IPR008927">
    <property type="entry name" value="6-PGluconate_DH-like_C_sf"/>
</dbReference>
<dbReference type="PIRSF" id="PIRSF000103">
    <property type="entry name" value="HIBADH"/>
    <property type="match status" value="1"/>
</dbReference>
<name>A0A3A9W4M2_9ACTN</name>
<dbReference type="InterPro" id="IPR029154">
    <property type="entry name" value="HIBADH-like_NADP-bd"/>
</dbReference>
<evidence type="ECO:0000256" key="3">
    <source>
        <dbReference type="ARBA" id="ARBA00023027"/>
    </source>
</evidence>
<dbReference type="InterPro" id="IPR015815">
    <property type="entry name" value="HIBADH-related"/>
</dbReference>
<evidence type="ECO:0000313" key="8">
    <source>
        <dbReference type="EMBL" id="RKN13711.1"/>
    </source>
</evidence>
<dbReference type="GO" id="GO:0051287">
    <property type="term" value="F:NAD binding"/>
    <property type="evidence" value="ECO:0007669"/>
    <property type="project" value="InterPro"/>
</dbReference>
<dbReference type="Gene3D" id="1.10.1040.10">
    <property type="entry name" value="N-(1-d-carboxylethyl)-l-norvaline Dehydrogenase, domain 2"/>
    <property type="match status" value="1"/>
</dbReference>
<dbReference type="AlphaFoldDB" id="A0A3A9W4M2"/>
<evidence type="ECO:0000313" key="9">
    <source>
        <dbReference type="Proteomes" id="UP000268652"/>
    </source>
</evidence>
<evidence type="ECO:0000313" key="7">
    <source>
        <dbReference type="EMBL" id="RKN07662.1"/>
    </source>
</evidence>
<protein>
    <submittedName>
        <fullName evidence="7">NAD(P)-dependent oxidoreductase</fullName>
    </submittedName>
</protein>
<feature type="active site" evidence="4">
    <location>
        <position position="152"/>
    </location>
</feature>
<dbReference type="EMBL" id="RBDX01000014">
    <property type="protein sequence ID" value="RKN07662.1"/>
    <property type="molecule type" value="Genomic_DNA"/>
</dbReference>
<dbReference type="SUPFAM" id="SSF48179">
    <property type="entry name" value="6-phosphogluconate dehydrogenase C-terminal domain-like"/>
    <property type="match status" value="1"/>
</dbReference>
<accession>A0A3A9W4M2</accession>
<dbReference type="Pfam" id="PF03446">
    <property type="entry name" value="NAD_binding_2"/>
    <property type="match status" value="1"/>
</dbReference>
<dbReference type="InterPro" id="IPR006115">
    <property type="entry name" value="6PGDH_NADP-bd"/>
</dbReference>
<keyword evidence="2" id="KW-0560">Oxidoreductase</keyword>
<gene>
    <name evidence="8" type="ORF">D7318_30740</name>
    <name evidence="7" type="ORF">D7319_18020</name>
</gene>
<feature type="domain" description="6-phosphogluconate dehydrogenase NADP-binding" evidence="5">
    <location>
        <begin position="1"/>
        <end position="143"/>
    </location>
</feature>
<dbReference type="PANTHER" id="PTHR43060:SF15">
    <property type="entry name" value="3-HYDROXYISOBUTYRATE DEHYDROGENASE-LIKE 1, MITOCHONDRIAL-RELATED"/>
    <property type="match status" value="1"/>
</dbReference>
<evidence type="ECO:0000256" key="2">
    <source>
        <dbReference type="ARBA" id="ARBA00023002"/>
    </source>
</evidence>
<dbReference type="GO" id="GO:0016491">
    <property type="term" value="F:oxidoreductase activity"/>
    <property type="evidence" value="ECO:0007669"/>
    <property type="project" value="UniProtKB-KW"/>
</dbReference>
<organism evidence="7 10">
    <name type="scientific">Streptomyces radicis</name>
    <dbReference type="NCBI Taxonomy" id="1750517"/>
    <lineage>
        <taxon>Bacteria</taxon>
        <taxon>Bacillati</taxon>
        <taxon>Actinomycetota</taxon>
        <taxon>Actinomycetes</taxon>
        <taxon>Kitasatosporales</taxon>
        <taxon>Streptomycetaceae</taxon>
        <taxon>Streptomyces</taxon>
    </lineage>
</organism>
<evidence type="ECO:0000256" key="4">
    <source>
        <dbReference type="PIRSR" id="PIRSR000103-1"/>
    </source>
</evidence>
<keyword evidence="3" id="KW-0520">NAD</keyword>
<dbReference type="OrthoDB" id="3185659at2"/>
<feature type="domain" description="3-hydroxyisobutyrate dehydrogenase-like NAD-binding" evidence="6">
    <location>
        <begin position="146"/>
        <end position="253"/>
    </location>
</feature>
<dbReference type="Pfam" id="PF14833">
    <property type="entry name" value="NAD_binding_11"/>
    <property type="match status" value="1"/>
</dbReference>
<dbReference type="Gene3D" id="3.40.50.720">
    <property type="entry name" value="NAD(P)-binding Rossmann-like Domain"/>
    <property type="match status" value="1"/>
</dbReference>
<reference evidence="9 10" key="1">
    <citation type="submission" date="2018-09" db="EMBL/GenBank/DDBJ databases">
        <title>Streptomyces sp. nov. DS1-2, an endophytic actinomycete isolated from roots of Dendrobium scabrilingue.</title>
        <authorList>
            <person name="Kuncharoen N."/>
            <person name="Kudo T."/>
            <person name="Ohkuma M."/>
            <person name="Yuki M."/>
            <person name="Tanasupawat S."/>
        </authorList>
    </citation>
    <scope>NUCLEOTIDE SEQUENCE [LARGE SCALE GENOMIC DNA]</scope>
    <source>
        <strain evidence="7 10">AZ1-7</strain>
        <strain evidence="8 9">DS1-2</strain>
    </source>
</reference>
<proteinExistence type="inferred from homology"/>
<dbReference type="PANTHER" id="PTHR43060">
    <property type="entry name" value="3-HYDROXYISOBUTYRATE DEHYDROGENASE-LIKE 1, MITOCHONDRIAL-RELATED"/>
    <property type="match status" value="1"/>
</dbReference>
<comment type="similarity">
    <text evidence="1">Belongs to the HIBADH-related family.</text>
</comment>
<evidence type="ECO:0000313" key="10">
    <source>
        <dbReference type="Proteomes" id="UP000275024"/>
    </source>
</evidence>
<keyword evidence="9" id="KW-1185">Reference proteome</keyword>
<dbReference type="Proteomes" id="UP000268652">
    <property type="component" value="Unassembled WGS sequence"/>
</dbReference>
<evidence type="ECO:0000256" key="1">
    <source>
        <dbReference type="ARBA" id="ARBA00009080"/>
    </source>
</evidence>
<sequence>MAEALRGDGWRLAVHDRDRERARAGAEFGAEVVDSPAGLADCGVVALAVPDDAAVGAVLDELLPRLAEGALVLVHSTVLPETARALAARAAERGVALLDAPVSGGAERAARGDLAVMVGGEAAAVERARPVLDTVGGEVRHLGPSGAGSAAKLANQLMMFAALAGAHEAIDLAAAHGIAERDVLAAVAGGLGDSWVARNWGFFDEVASAYDAGGTPVSERPWSKDLWEVTAAARAAGVTLPLAGLLAQIMADRVESHAEAARSARCR</sequence>
<dbReference type="SUPFAM" id="SSF51735">
    <property type="entry name" value="NAD(P)-binding Rossmann-fold domains"/>
    <property type="match status" value="1"/>
</dbReference>
<dbReference type="EMBL" id="RBDY01000044">
    <property type="protein sequence ID" value="RKN13711.1"/>
    <property type="molecule type" value="Genomic_DNA"/>
</dbReference>
<dbReference type="InterPro" id="IPR013328">
    <property type="entry name" value="6PGD_dom2"/>
</dbReference>
<dbReference type="InterPro" id="IPR036291">
    <property type="entry name" value="NAD(P)-bd_dom_sf"/>
</dbReference>
<evidence type="ECO:0000259" key="5">
    <source>
        <dbReference type="Pfam" id="PF03446"/>
    </source>
</evidence>
<dbReference type="GO" id="GO:0050661">
    <property type="term" value="F:NADP binding"/>
    <property type="evidence" value="ECO:0007669"/>
    <property type="project" value="InterPro"/>
</dbReference>
<dbReference type="Proteomes" id="UP000275024">
    <property type="component" value="Unassembled WGS sequence"/>
</dbReference>
<comment type="caution">
    <text evidence="7">The sequence shown here is derived from an EMBL/GenBank/DDBJ whole genome shotgun (WGS) entry which is preliminary data.</text>
</comment>
<evidence type="ECO:0000259" key="6">
    <source>
        <dbReference type="Pfam" id="PF14833"/>
    </source>
</evidence>